<keyword evidence="13" id="KW-1015">Disulfide bond</keyword>
<dbReference type="GO" id="GO:0005524">
    <property type="term" value="F:ATP binding"/>
    <property type="evidence" value="ECO:0007669"/>
    <property type="project" value="UniProtKB-UniRule"/>
</dbReference>
<reference evidence="23" key="1">
    <citation type="journal article" date="2011" name="Plant Physiol.">
        <title>Comprehensive sequence analysis of 24,783 barley full-length cDNAs derived from 12 clone libraries.</title>
        <authorList>
            <person name="Matsumoto T."/>
            <person name="Tanaka T."/>
            <person name="Sakai H."/>
            <person name="Amano N."/>
            <person name="Kanamori H."/>
            <person name="Kurita K."/>
            <person name="Kikuta A."/>
            <person name="Kamiya K."/>
            <person name="Yamamoto M."/>
            <person name="Ikawa H."/>
            <person name="Fujii N."/>
            <person name="Hori K."/>
            <person name="Itoh T."/>
            <person name="Sato K."/>
        </authorList>
    </citation>
    <scope>NUCLEOTIDE SEQUENCE</scope>
    <source>
        <tissue evidence="23">Shoot and root</tissue>
    </source>
</reference>
<keyword evidence="4 18" id="KW-0808">Transferase</keyword>
<dbReference type="SUPFAM" id="SSF56112">
    <property type="entry name" value="Protein kinase-like (PK-like)"/>
    <property type="match status" value="1"/>
</dbReference>
<proteinExistence type="evidence at transcript level"/>
<dbReference type="InterPro" id="IPR001480">
    <property type="entry name" value="Bulb-type_lectin_dom"/>
</dbReference>
<comment type="catalytic activity">
    <reaction evidence="16 18">
        <text>L-threonyl-[protein] + ATP = O-phospho-L-threonyl-[protein] + ADP + H(+)</text>
        <dbReference type="Rhea" id="RHEA:46608"/>
        <dbReference type="Rhea" id="RHEA-COMP:11060"/>
        <dbReference type="Rhea" id="RHEA-COMP:11605"/>
        <dbReference type="ChEBI" id="CHEBI:15378"/>
        <dbReference type="ChEBI" id="CHEBI:30013"/>
        <dbReference type="ChEBI" id="CHEBI:30616"/>
        <dbReference type="ChEBI" id="CHEBI:61977"/>
        <dbReference type="ChEBI" id="CHEBI:456216"/>
        <dbReference type="EC" id="2.7.11.1"/>
    </reaction>
</comment>
<dbReference type="Gene3D" id="1.10.510.10">
    <property type="entry name" value="Transferase(Phosphotransferase) domain 1"/>
    <property type="match status" value="1"/>
</dbReference>
<comment type="subcellular location">
    <subcellularLocation>
        <location evidence="1">Membrane</location>
        <topology evidence="1">Single-pass type I membrane protein</topology>
    </subcellularLocation>
</comment>
<evidence type="ECO:0000256" key="9">
    <source>
        <dbReference type="ARBA" id="ARBA00022777"/>
    </source>
</evidence>
<dbReference type="GO" id="GO:0004674">
    <property type="term" value="F:protein serine/threonine kinase activity"/>
    <property type="evidence" value="ECO:0007669"/>
    <property type="project" value="UniProtKB-KW"/>
</dbReference>
<feature type="domain" description="Bulb-type lectin" evidence="22">
    <location>
        <begin position="33"/>
        <end position="167"/>
    </location>
</feature>
<feature type="signal peptide" evidence="20">
    <location>
        <begin position="1"/>
        <end position="30"/>
    </location>
</feature>
<evidence type="ECO:0000256" key="6">
    <source>
        <dbReference type="ARBA" id="ARBA00022729"/>
    </source>
</evidence>
<evidence type="ECO:0000256" key="16">
    <source>
        <dbReference type="ARBA" id="ARBA00047899"/>
    </source>
</evidence>
<keyword evidence="2 18" id="KW-0723">Serine/threonine-protein kinase</keyword>
<dbReference type="Gene3D" id="2.90.10.10">
    <property type="entry name" value="Bulb-type lectin domain"/>
    <property type="match status" value="2"/>
</dbReference>
<dbReference type="Pfam" id="PF00069">
    <property type="entry name" value="Pkinase"/>
    <property type="match status" value="1"/>
</dbReference>
<keyword evidence="8 18" id="KW-0547">Nucleotide-binding</keyword>
<dbReference type="InterPro" id="IPR011009">
    <property type="entry name" value="Kinase-like_dom_sf"/>
</dbReference>
<keyword evidence="3" id="KW-0245">EGF-like domain</keyword>
<evidence type="ECO:0000256" key="15">
    <source>
        <dbReference type="ARBA" id="ARBA00023180"/>
    </source>
</evidence>
<evidence type="ECO:0000256" key="8">
    <source>
        <dbReference type="ARBA" id="ARBA00022741"/>
    </source>
</evidence>
<dbReference type="PANTHER" id="PTHR47976:SF10">
    <property type="entry name" value="RECEPTOR-LIKE SERINE_THREONINE-PROTEIN KINASE"/>
    <property type="match status" value="1"/>
</dbReference>
<evidence type="ECO:0000256" key="10">
    <source>
        <dbReference type="ARBA" id="ARBA00022840"/>
    </source>
</evidence>
<dbReference type="CDD" id="cd14066">
    <property type="entry name" value="STKc_IRAK"/>
    <property type="match status" value="1"/>
</dbReference>
<keyword evidence="6 20" id="KW-0732">Signal</keyword>
<evidence type="ECO:0000256" key="1">
    <source>
        <dbReference type="ARBA" id="ARBA00004479"/>
    </source>
</evidence>
<evidence type="ECO:0000256" key="13">
    <source>
        <dbReference type="ARBA" id="ARBA00023157"/>
    </source>
</evidence>
<evidence type="ECO:0000256" key="12">
    <source>
        <dbReference type="ARBA" id="ARBA00023136"/>
    </source>
</evidence>
<dbReference type="InterPro" id="IPR000719">
    <property type="entry name" value="Prot_kinase_dom"/>
</dbReference>
<evidence type="ECO:0000259" key="21">
    <source>
        <dbReference type="PROSITE" id="PS50011"/>
    </source>
</evidence>
<dbReference type="GO" id="GO:0106310">
    <property type="term" value="F:protein serine kinase activity"/>
    <property type="evidence" value="ECO:0007669"/>
    <property type="project" value="RHEA"/>
</dbReference>
<comment type="similarity">
    <text evidence="18">Belongs to the protein kinase superfamily. Ser/Thr protein kinase family.</text>
</comment>
<sequence>MDALLRFRYRLLRIRLATLVAMLVVPVAMAQTNNNLTAGDALMPPQYITSPSGGFAFGFRAVDSDPTNFLLATWFRFADDGSSSQPQPRSVVWFLKKTTMGGALVAPATSVLNITADGRLMLTGTGGEELWWARTRSLQRGSVLALSDSGNVRFLGDGDIVLWESFRWPSDTLLPGQPLSANYSSFGGFLVSKRADAEFTTGRFSLAAQPDGNVVLYIDLFTADYRSANAYLSTDTVGPNGNTTVALDDRGFLNYRLRNGSVHSLISPEDGSNVGDYLRYARMDPDGIVRTYTRPRNGGGGGTPWTVSGALPGDGGCNRSTSTRQLLCGQGSYCVETKERLRCMCPTGYTYIDAQHTDSGCTPAFDPPSCSGEKSVSDEFSLVEMPSTTWEISAYYNKYPSVTEEQCRNYCLSHCYCAAALMMAGSDCVEVGALTSGRQADDVVTRTLIKVRVGNTSHTQEDGPAATYKIVTIVCMLCLLLIAIGGLVAQRYYLLRNSDSRRPLYSGVRVFSWKELHQATNGFEILLGKGSFGEVYKGTLRSPQQQPHLIAVKKLIDSNEYSEQEFTNEVQSIGQIHHRNLVRMIGYCKEGRHRMLVFEFMPGGSLRSVLFADQERRPPWCWRAEAALAIARGLEYLHDGCSAPVIHCDIKPDNILLDDHGVPRITDFGISKLLGSQQVHTTVTNVRGTRGYIAPEWLRSDARVDTKADVYSFGVVLLEMICCRRCQERVVHDAGDDDDTVTLFGWAAQLVVARRTELMLDGELEVDAVEDKERVEQFVRVALWCMEPNPLLRPTMHRVVQMLETRNRAQLQALPDPPDCYIESSPSIPQLKIE</sequence>
<evidence type="ECO:0000256" key="18">
    <source>
        <dbReference type="PIRNR" id="PIRNR000641"/>
    </source>
</evidence>
<dbReference type="PANTHER" id="PTHR47976">
    <property type="entry name" value="G-TYPE LECTIN S-RECEPTOR-LIKE SERINE/THREONINE-PROTEIN KINASE SD2-5"/>
    <property type="match status" value="1"/>
</dbReference>
<dbReference type="FunFam" id="1.10.510.10:FF:000384">
    <property type="entry name" value="G-type lectin S-receptor-like serine/threonine-protein kinase"/>
    <property type="match status" value="1"/>
</dbReference>
<evidence type="ECO:0000256" key="2">
    <source>
        <dbReference type="ARBA" id="ARBA00022527"/>
    </source>
</evidence>
<evidence type="ECO:0000256" key="4">
    <source>
        <dbReference type="ARBA" id="ARBA00022679"/>
    </source>
</evidence>
<evidence type="ECO:0000256" key="7">
    <source>
        <dbReference type="ARBA" id="ARBA00022734"/>
    </source>
</evidence>
<dbReference type="SMART" id="SM00108">
    <property type="entry name" value="B_lectin"/>
    <property type="match status" value="1"/>
</dbReference>
<evidence type="ECO:0000256" key="20">
    <source>
        <dbReference type="SAM" id="SignalP"/>
    </source>
</evidence>
<keyword evidence="12" id="KW-0472">Membrane</keyword>
<comment type="catalytic activity">
    <reaction evidence="17 18">
        <text>L-seryl-[protein] + ATP = O-phospho-L-seryl-[protein] + ADP + H(+)</text>
        <dbReference type="Rhea" id="RHEA:17989"/>
        <dbReference type="Rhea" id="RHEA-COMP:9863"/>
        <dbReference type="Rhea" id="RHEA-COMP:11604"/>
        <dbReference type="ChEBI" id="CHEBI:15378"/>
        <dbReference type="ChEBI" id="CHEBI:29999"/>
        <dbReference type="ChEBI" id="CHEBI:30616"/>
        <dbReference type="ChEBI" id="CHEBI:83421"/>
        <dbReference type="ChEBI" id="CHEBI:456216"/>
        <dbReference type="EC" id="2.7.11.1"/>
    </reaction>
</comment>
<dbReference type="PROSITE" id="PS50011">
    <property type="entry name" value="PROTEIN_KINASE_DOM"/>
    <property type="match status" value="1"/>
</dbReference>
<dbReference type="GO" id="GO:0016020">
    <property type="term" value="C:membrane"/>
    <property type="evidence" value="ECO:0007669"/>
    <property type="project" value="UniProtKB-SubCell"/>
</dbReference>
<dbReference type="PROSITE" id="PS00108">
    <property type="entry name" value="PROTEIN_KINASE_ST"/>
    <property type="match status" value="1"/>
</dbReference>
<keyword evidence="11" id="KW-1133">Transmembrane helix</keyword>
<evidence type="ECO:0000256" key="17">
    <source>
        <dbReference type="ARBA" id="ARBA00048679"/>
    </source>
</evidence>
<dbReference type="EC" id="2.7.11.1" evidence="18"/>
<evidence type="ECO:0000256" key="19">
    <source>
        <dbReference type="PROSITE-ProRule" id="PRU10141"/>
    </source>
</evidence>
<dbReference type="InterPro" id="IPR008271">
    <property type="entry name" value="Ser/Thr_kinase_AS"/>
</dbReference>
<protein>
    <recommendedName>
        <fullName evidence="18">Receptor-like serine/threonine-protein kinase</fullName>
        <ecNumber evidence="18">2.7.11.1</ecNumber>
    </recommendedName>
</protein>
<dbReference type="SUPFAM" id="SSF51110">
    <property type="entry name" value="alpha-D-mannose-specific plant lectins"/>
    <property type="match status" value="1"/>
</dbReference>
<accession>F2DJF2</accession>
<dbReference type="InterPro" id="IPR051343">
    <property type="entry name" value="G-type_lectin_kinases/EP1-like"/>
</dbReference>
<dbReference type="SMART" id="SM00220">
    <property type="entry name" value="S_TKc"/>
    <property type="match status" value="1"/>
</dbReference>
<keyword evidence="5" id="KW-0812">Transmembrane</keyword>
<dbReference type="GO" id="GO:0051707">
    <property type="term" value="P:response to other organism"/>
    <property type="evidence" value="ECO:0007669"/>
    <property type="project" value="UniProtKB-ARBA"/>
</dbReference>
<evidence type="ECO:0000256" key="3">
    <source>
        <dbReference type="ARBA" id="ARBA00022536"/>
    </source>
</evidence>
<feature type="chain" id="PRO_5003280950" description="Receptor-like serine/threonine-protein kinase" evidence="20">
    <location>
        <begin position="31"/>
        <end position="834"/>
    </location>
</feature>
<feature type="domain" description="Protein kinase" evidence="21">
    <location>
        <begin position="521"/>
        <end position="811"/>
    </location>
</feature>
<evidence type="ECO:0000256" key="11">
    <source>
        <dbReference type="ARBA" id="ARBA00022989"/>
    </source>
</evidence>
<evidence type="ECO:0000256" key="5">
    <source>
        <dbReference type="ARBA" id="ARBA00022692"/>
    </source>
</evidence>
<evidence type="ECO:0000259" key="22">
    <source>
        <dbReference type="PROSITE" id="PS50927"/>
    </source>
</evidence>
<keyword evidence="14" id="KW-0675">Receptor</keyword>
<keyword evidence="10 18" id="KW-0067">ATP-binding</keyword>
<organism evidence="23">
    <name type="scientific">Hordeum vulgare subsp. vulgare</name>
    <name type="common">Domesticated barley</name>
    <dbReference type="NCBI Taxonomy" id="112509"/>
    <lineage>
        <taxon>Eukaryota</taxon>
        <taxon>Viridiplantae</taxon>
        <taxon>Streptophyta</taxon>
        <taxon>Embryophyta</taxon>
        <taxon>Tracheophyta</taxon>
        <taxon>Spermatophyta</taxon>
        <taxon>Magnoliopsida</taxon>
        <taxon>Liliopsida</taxon>
        <taxon>Poales</taxon>
        <taxon>Poaceae</taxon>
        <taxon>BOP clade</taxon>
        <taxon>Pooideae</taxon>
        <taxon>Triticodae</taxon>
        <taxon>Triticeae</taxon>
        <taxon>Hordeinae</taxon>
        <taxon>Hordeum</taxon>
    </lineage>
</organism>
<keyword evidence="7" id="KW-0430">Lectin</keyword>
<dbReference type="GO" id="GO:0030246">
    <property type="term" value="F:carbohydrate binding"/>
    <property type="evidence" value="ECO:0007669"/>
    <property type="project" value="UniProtKB-KW"/>
</dbReference>
<dbReference type="EMBL" id="AK364020">
    <property type="protein sequence ID" value="BAJ95223.1"/>
    <property type="molecule type" value="mRNA"/>
</dbReference>
<evidence type="ECO:0000256" key="14">
    <source>
        <dbReference type="ARBA" id="ARBA00023170"/>
    </source>
</evidence>
<dbReference type="Pfam" id="PF01453">
    <property type="entry name" value="B_lectin"/>
    <property type="match status" value="1"/>
</dbReference>
<dbReference type="InterPro" id="IPR017441">
    <property type="entry name" value="Protein_kinase_ATP_BS"/>
</dbReference>
<dbReference type="AlphaFoldDB" id="F2DJF2"/>
<dbReference type="InterPro" id="IPR024171">
    <property type="entry name" value="SRK-like_kinase"/>
</dbReference>
<name>F2DJF2_HORVV</name>
<evidence type="ECO:0000313" key="23">
    <source>
        <dbReference type="EMBL" id="BAJ95223.1"/>
    </source>
</evidence>
<feature type="binding site" evidence="19">
    <location>
        <position position="554"/>
    </location>
    <ligand>
        <name>ATP</name>
        <dbReference type="ChEBI" id="CHEBI:30616"/>
    </ligand>
</feature>
<dbReference type="InterPro" id="IPR036426">
    <property type="entry name" value="Bulb-type_lectin_dom_sf"/>
</dbReference>
<dbReference type="PIRSF" id="PIRSF000641">
    <property type="entry name" value="SRK"/>
    <property type="match status" value="1"/>
</dbReference>
<dbReference type="PROSITE" id="PS50927">
    <property type="entry name" value="BULB_LECTIN"/>
    <property type="match status" value="1"/>
</dbReference>
<keyword evidence="15" id="KW-0325">Glycoprotein</keyword>
<dbReference type="PROSITE" id="PS00107">
    <property type="entry name" value="PROTEIN_KINASE_ATP"/>
    <property type="match status" value="1"/>
</dbReference>
<dbReference type="Gene3D" id="3.30.200.20">
    <property type="entry name" value="Phosphorylase Kinase, domain 1"/>
    <property type="match status" value="1"/>
</dbReference>
<dbReference type="FunFam" id="3.30.200.20:FF:000059">
    <property type="entry name" value="S-receptor-like serine/threonine-protein kinase"/>
    <property type="match status" value="1"/>
</dbReference>
<keyword evidence="9 18" id="KW-0418">Kinase</keyword>